<dbReference type="Proteomes" id="UP000191672">
    <property type="component" value="Unassembled WGS sequence"/>
</dbReference>
<gene>
    <name evidence="1" type="ORF">PENANT_c039G01431</name>
</gene>
<sequence>MSEPVWHKVRSGPD</sequence>
<dbReference type="EMBL" id="MDYN01000039">
    <property type="protein sequence ID" value="OQD80107.1"/>
    <property type="molecule type" value="Genomic_DNA"/>
</dbReference>
<keyword evidence="2" id="KW-1185">Reference proteome</keyword>
<evidence type="ECO:0000313" key="1">
    <source>
        <dbReference type="EMBL" id="OQD80107.1"/>
    </source>
</evidence>
<proteinExistence type="predicted"/>
<evidence type="ECO:0000313" key="2">
    <source>
        <dbReference type="Proteomes" id="UP000191672"/>
    </source>
</evidence>
<reference evidence="2" key="1">
    <citation type="journal article" date="2017" name="Nat. Microbiol.">
        <title>Global analysis of biosynthetic gene clusters reveals vast potential of secondary metabolite production in Penicillium species.</title>
        <authorList>
            <person name="Nielsen J.C."/>
            <person name="Grijseels S."/>
            <person name="Prigent S."/>
            <person name="Ji B."/>
            <person name="Dainat J."/>
            <person name="Nielsen K.F."/>
            <person name="Frisvad J.C."/>
            <person name="Workman M."/>
            <person name="Nielsen J."/>
        </authorList>
    </citation>
    <scope>NUCLEOTIDE SEQUENCE [LARGE SCALE GENOMIC DNA]</scope>
    <source>
        <strain evidence="2">IBT 31811</strain>
    </source>
</reference>
<comment type="caution">
    <text evidence="1">The sequence shown here is derived from an EMBL/GenBank/DDBJ whole genome shotgun (WGS) entry which is preliminary data.</text>
</comment>
<name>A0A1V6PTR9_9EURO</name>
<accession>A0A1V6PTR9</accession>
<organism evidence="1 2">
    <name type="scientific">Penicillium antarcticum</name>
    <dbReference type="NCBI Taxonomy" id="416450"/>
    <lineage>
        <taxon>Eukaryota</taxon>
        <taxon>Fungi</taxon>
        <taxon>Dikarya</taxon>
        <taxon>Ascomycota</taxon>
        <taxon>Pezizomycotina</taxon>
        <taxon>Eurotiomycetes</taxon>
        <taxon>Eurotiomycetidae</taxon>
        <taxon>Eurotiales</taxon>
        <taxon>Aspergillaceae</taxon>
        <taxon>Penicillium</taxon>
    </lineage>
</organism>
<protein>
    <submittedName>
        <fullName evidence="1">Uncharacterized protein</fullName>
    </submittedName>
</protein>